<evidence type="ECO:0000313" key="4">
    <source>
        <dbReference type="Proteomes" id="UP000779508"/>
    </source>
</evidence>
<evidence type="ECO:0000256" key="2">
    <source>
        <dbReference type="SAM" id="MobiDB-lite"/>
    </source>
</evidence>
<reference evidence="3 4" key="1">
    <citation type="submission" date="2021-06" db="EMBL/GenBank/DDBJ databases">
        <authorList>
            <person name="Sun Q."/>
            <person name="Li D."/>
        </authorList>
    </citation>
    <scope>NUCLEOTIDE SEQUENCE [LARGE SCALE GENOMIC DNA]</scope>
    <source>
        <strain evidence="3 4">MSJ-5</strain>
    </source>
</reference>
<accession>A0ABS6FZ24</accession>
<dbReference type="Proteomes" id="UP000779508">
    <property type="component" value="Unassembled WGS sequence"/>
</dbReference>
<name>A0ABS6FZ24_9FIRM</name>
<evidence type="ECO:0000256" key="1">
    <source>
        <dbReference type="SAM" id="Coils"/>
    </source>
</evidence>
<comment type="caution">
    <text evidence="3">The sequence shown here is derived from an EMBL/GenBank/DDBJ whole genome shotgun (WGS) entry which is preliminary data.</text>
</comment>
<proteinExistence type="predicted"/>
<feature type="compositionally biased region" description="Basic and acidic residues" evidence="2">
    <location>
        <begin position="251"/>
        <end position="263"/>
    </location>
</feature>
<dbReference type="RefSeq" id="WP_216414806.1">
    <property type="nucleotide sequence ID" value="NZ_JAHLQK010000001.1"/>
</dbReference>
<keyword evidence="1" id="KW-0175">Coiled coil</keyword>
<gene>
    <name evidence="3" type="ORF">KQI88_02655</name>
</gene>
<protein>
    <recommendedName>
        <fullName evidence="5">FlxA-like protein</fullName>
    </recommendedName>
</protein>
<feature type="coiled-coil region" evidence="1">
    <location>
        <begin position="82"/>
        <end position="109"/>
    </location>
</feature>
<keyword evidence="4" id="KW-1185">Reference proteome</keyword>
<dbReference type="EMBL" id="JAHLQK010000001">
    <property type="protein sequence ID" value="MBU5675314.1"/>
    <property type="molecule type" value="Genomic_DNA"/>
</dbReference>
<evidence type="ECO:0000313" key="3">
    <source>
        <dbReference type="EMBL" id="MBU5675314.1"/>
    </source>
</evidence>
<sequence length="263" mass="29458">MRVNMNIGMQNNFFNVRHINQGLNQNNFAIKNSEQQERKDTVSISSLGKASSLIESLIKQKQNITEMKNELIGTTLEKGGNMDSIKSQLECFEKQLKNIDEQIAQTMAEQSKRQAESQKEIAYKKPKTEEEIQTERLNSIVSLSSSLSQAQVVSSAKTKVDGESRILEMEIKLDESRGGASASKKERLADLQKQSANLTTQINKDLIEASEEIKDSNDNQLVKPENFETIKNSGLNTETKHKTESSITDNVGDKVNDTDSDEK</sequence>
<organism evidence="3 4">
    <name type="scientific">Alkaliphilus flagellatus</name>
    <dbReference type="NCBI Taxonomy" id="2841507"/>
    <lineage>
        <taxon>Bacteria</taxon>
        <taxon>Bacillati</taxon>
        <taxon>Bacillota</taxon>
        <taxon>Clostridia</taxon>
        <taxon>Peptostreptococcales</taxon>
        <taxon>Natronincolaceae</taxon>
        <taxon>Alkaliphilus</taxon>
    </lineage>
</organism>
<feature type="region of interest" description="Disordered" evidence="2">
    <location>
        <begin position="216"/>
        <end position="263"/>
    </location>
</feature>
<evidence type="ECO:0008006" key="5">
    <source>
        <dbReference type="Google" id="ProtNLM"/>
    </source>
</evidence>